<gene>
    <name evidence="2" type="ORF">J0X19_11985</name>
</gene>
<dbReference type="EMBL" id="JAFLQZ010000006">
    <property type="protein sequence ID" value="MBO0358668.1"/>
    <property type="molecule type" value="Genomic_DNA"/>
</dbReference>
<evidence type="ECO:0000313" key="3">
    <source>
        <dbReference type="Proteomes" id="UP000664144"/>
    </source>
</evidence>
<protein>
    <submittedName>
        <fullName evidence="2">Uncharacterized protein</fullName>
    </submittedName>
</protein>
<dbReference type="Proteomes" id="UP000664144">
    <property type="component" value="Unassembled WGS sequence"/>
</dbReference>
<feature type="region of interest" description="Disordered" evidence="1">
    <location>
        <begin position="1"/>
        <end position="68"/>
    </location>
</feature>
<organism evidence="2 3">
    <name type="scientific">Hymenobacter telluris</name>
    <dbReference type="NCBI Taxonomy" id="2816474"/>
    <lineage>
        <taxon>Bacteria</taxon>
        <taxon>Pseudomonadati</taxon>
        <taxon>Bacteroidota</taxon>
        <taxon>Cytophagia</taxon>
        <taxon>Cytophagales</taxon>
        <taxon>Hymenobacteraceae</taxon>
        <taxon>Hymenobacter</taxon>
    </lineage>
</organism>
<reference evidence="2" key="1">
    <citation type="submission" date="2021-03" db="EMBL/GenBank/DDBJ databases">
        <authorList>
            <person name="Kim M.K."/>
        </authorList>
    </citation>
    <scope>NUCLEOTIDE SEQUENCE</scope>
    <source>
        <strain evidence="2">BT186</strain>
    </source>
</reference>
<keyword evidence="3" id="KW-1185">Reference proteome</keyword>
<feature type="compositionally biased region" description="Polar residues" evidence="1">
    <location>
        <begin position="25"/>
        <end position="37"/>
    </location>
</feature>
<feature type="compositionally biased region" description="Basic and acidic residues" evidence="1">
    <location>
        <begin position="1"/>
        <end position="17"/>
    </location>
</feature>
<name>A0A939EWG0_9BACT</name>
<dbReference type="RefSeq" id="WP_206984593.1">
    <property type="nucleotide sequence ID" value="NZ_JAFLQZ010000006.1"/>
</dbReference>
<evidence type="ECO:0000313" key="2">
    <source>
        <dbReference type="EMBL" id="MBO0358668.1"/>
    </source>
</evidence>
<comment type="caution">
    <text evidence="2">The sequence shown here is derived from an EMBL/GenBank/DDBJ whole genome shotgun (WGS) entry which is preliminary data.</text>
</comment>
<dbReference type="AlphaFoldDB" id="A0A939EWG0"/>
<proteinExistence type="predicted"/>
<sequence>MPKSKREQLEPTPGDKRYVRRNARGQFTSEVDLNRSLSQDDQHNSKITSKPGQGDRGDGHTGNRKPAK</sequence>
<accession>A0A939EWG0</accession>
<evidence type="ECO:0000256" key="1">
    <source>
        <dbReference type="SAM" id="MobiDB-lite"/>
    </source>
</evidence>